<keyword evidence="6 7" id="KW-0472">Membrane</keyword>
<sequence>MESLDDEKLMSDITIPGTHGGPSVECQSWSLEDQLKAGIRYFDLTVSGDKLKVVYGLFSQHTTFFEVFNIIKDFLSKFQTETVLSQGRLVFITCWKSEVCSSMSVTLSKGEGLTVITIASNPKSKWPVLCQILAFLCCSPVCSVSLNMKKKLTNIHTALGTMQIIVGVIIIVFGIFFTITWTWNIIGDSGVAFWIGGVVVVIGIVTILATKFPSPILLVIAVILNVVSAALAITAVVLYSIDLATGSNLYCRTSYYSSYGDYVTSSPEKMRQTEICMQYKYLNNMILGGLDILMIVLSVLHLCVTISFCVLTGKALCKKDEDAKSVEDPELYKPLMEDATVGPAC</sequence>
<dbReference type="InterPro" id="IPR009281">
    <property type="entry name" value="TMEM176A/TMEM176B"/>
</dbReference>
<organism evidence="8 9">
    <name type="scientific">Cirrhinus molitorella</name>
    <name type="common">mud carp</name>
    <dbReference type="NCBI Taxonomy" id="172907"/>
    <lineage>
        <taxon>Eukaryota</taxon>
        <taxon>Metazoa</taxon>
        <taxon>Chordata</taxon>
        <taxon>Craniata</taxon>
        <taxon>Vertebrata</taxon>
        <taxon>Euteleostomi</taxon>
        <taxon>Actinopterygii</taxon>
        <taxon>Neopterygii</taxon>
        <taxon>Teleostei</taxon>
        <taxon>Ostariophysi</taxon>
        <taxon>Cypriniformes</taxon>
        <taxon>Cyprinidae</taxon>
        <taxon>Labeoninae</taxon>
        <taxon>Labeonini</taxon>
        <taxon>Cirrhinus</taxon>
    </lineage>
</organism>
<comment type="caution">
    <text evidence="8">The sequence shown here is derived from an EMBL/GenBank/DDBJ whole genome shotgun (WGS) entry which is preliminary data.</text>
</comment>
<dbReference type="Pfam" id="PF04103">
    <property type="entry name" value="CD20"/>
    <property type="match status" value="1"/>
</dbReference>
<evidence type="ECO:0000256" key="6">
    <source>
        <dbReference type="ARBA" id="ARBA00023136"/>
    </source>
</evidence>
<comment type="similarity">
    <text evidence="2">Belongs to the TMEM176 family.</text>
</comment>
<keyword evidence="4 7" id="KW-0812">Transmembrane</keyword>
<keyword evidence="5 7" id="KW-1133">Transmembrane helix</keyword>
<reference evidence="8 9" key="1">
    <citation type="submission" date="2023-09" db="EMBL/GenBank/DDBJ databases">
        <authorList>
            <person name="Wang M."/>
        </authorList>
    </citation>
    <scope>NUCLEOTIDE SEQUENCE [LARGE SCALE GENOMIC DNA]</scope>
    <source>
        <strain evidence="8">GT-2023</strain>
        <tissue evidence="8">Liver</tissue>
    </source>
</reference>
<dbReference type="Gene3D" id="3.20.20.190">
    <property type="entry name" value="Phosphatidylinositol (PI) phosphodiesterase"/>
    <property type="match status" value="1"/>
</dbReference>
<evidence type="ECO:0000256" key="7">
    <source>
        <dbReference type="SAM" id="Phobius"/>
    </source>
</evidence>
<evidence type="ECO:0000256" key="2">
    <source>
        <dbReference type="ARBA" id="ARBA00006022"/>
    </source>
</evidence>
<dbReference type="SUPFAM" id="SSF51695">
    <property type="entry name" value="PLC-like phosphodiesterases"/>
    <property type="match status" value="1"/>
</dbReference>
<keyword evidence="3" id="KW-0597">Phosphoprotein</keyword>
<dbReference type="EMBL" id="JAYMGO010000016">
    <property type="protein sequence ID" value="KAL1258706.1"/>
    <property type="molecule type" value="Genomic_DNA"/>
</dbReference>
<dbReference type="PANTHER" id="PTHR15756">
    <property type="entry name" value="LR8/HCA112"/>
    <property type="match status" value="1"/>
</dbReference>
<dbReference type="PANTHER" id="PTHR15756:SF6">
    <property type="entry name" value="TRANSMEMBRANE PROTEIN 176A"/>
    <property type="match status" value="1"/>
</dbReference>
<feature type="transmembrane region" description="Helical" evidence="7">
    <location>
        <begin position="158"/>
        <end position="179"/>
    </location>
</feature>
<evidence type="ECO:0000256" key="5">
    <source>
        <dbReference type="ARBA" id="ARBA00022989"/>
    </source>
</evidence>
<evidence type="ECO:0000313" key="8">
    <source>
        <dbReference type="EMBL" id="KAL1258706.1"/>
    </source>
</evidence>
<protein>
    <recommendedName>
        <fullName evidence="10">Transmembrane protein 176A-like</fullName>
    </recommendedName>
</protein>
<evidence type="ECO:0000256" key="3">
    <source>
        <dbReference type="ARBA" id="ARBA00022553"/>
    </source>
</evidence>
<gene>
    <name evidence="8" type="ORF">QQF64_009283</name>
</gene>
<proteinExistence type="inferred from homology"/>
<comment type="subcellular location">
    <subcellularLocation>
        <location evidence="1">Membrane</location>
        <topology evidence="1">Multi-pass membrane protein</topology>
    </subcellularLocation>
</comment>
<dbReference type="InterPro" id="IPR007237">
    <property type="entry name" value="CD20-like"/>
</dbReference>
<feature type="transmembrane region" description="Helical" evidence="7">
    <location>
        <begin position="191"/>
        <end position="209"/>
    </location>
</feature>
<evidence type="ECO:0000256" key="4">
    <source>
        <dbReference type="ARBA" id="ARBA00022692"/>
    </source>
</evidence>
<feature type="transmembrane region" description="Helical" evidence="7">
    <location>
        <begin position="216"/>
        <end position="241"/>
    </location>
</feature>
<dbReference type="Proteomes" id="UP001558613">
    <property type="component" value="Unassembled WGS sequence"/>
</dbReference>
<feature type="transmembrane region" description="Helical" evidence="7">
    <location>
        <begin position="292"/>
        <end position="311"/>
    </location>
</feature>
<dbReference type="InterPro" id="IPR017946">
    <property type="entry name" value="PLC-like_Pdiesterase_TIM-brl"/>
</dbReference>
<evidence type="ECO:0008006" key="10">
    <source>
        <dbReference type="Google" id="ProtNLM"/>
    </source>
</evidence>
<evidence type="ECO:0000313" key="9">
    <source>
        <dbReference type="Proteomes" id="UP001558613"/>
    </source>
</evidence>
<name>A0ABR3M359_9TELE</name>
<keyword evidence="9" id="KW-1185">Reference proteome</keyword>
<accession>A0ABR3M359</accession>
<evidence type="ECO:0000256" key="1">
    <source>
        <dbReference type="ARBA" id="ARBA00004141"/>
    </source>
</evidence>